<dbReference type="Proteomes" id="UP001148838">
    <property type="component" value="Unassembled WGS sequence"/>
</dbReference>
<evidence type="ECO:0000256" key="1">
    <source>
        <dbReference type="SAM" id="Phobius"/>
    </source>
</evidence>
<accession>A0ABQ8SVH1</accession>
<evidence type="ECO:0000313" key="3">
    <source>
        <dbReference type="Proteomes" id="UP001148838"/>
    </source>
</evidence>
<feature type="transmembrane region" description="Helical" evidence="1">
    <location>
        <begin position="21"/>
        <end position="44"/>
    </location>
</feature>
<keyword evidence="1" id="KW-0812">Transmembrane</keyword>
<comment type="caution">
    <text evidence="2">The sequence shown here is derived from an EMBL/GenBank/DDBJ whole genome shotgun (WGS) entry which is preliminary data.</text>
</comment>
<keyword evidence="3" id="KW-1185">Reference proteome</keyword>
<evidence type="ECO:0000313" key="2">
    <source>
        <dbReference type="EMBL" id="KAJ4437766.1"/>
    </source>
</evidence>
<proteinExistence type="predicted"/>
<reference evidence="2 3" key="1">
    <citation type="journal article" date="2022" name="Allergy">
        <title>Genome assembly and annotation of Periplaneta americana reveal a comprehensive cockroach allergen profile.</title>
        <authorList>
            <person name="Wang L."/>
            <person name="Xiong Q."/>
            <person name="Saelim N."/>
            <person name="Wang L."/>
            <person name="Nong W."/>
            <person name="Wan A.T."/>
            <person name="Shi M."/>
            <person name="Liu X."/>
            <person name="Cao Q."/>
            <person name="Hui J.H.L."/>
            <person name="Sookrung N."/>
            <person name="Leung T.F."/>
            <person name="Tungtrongchitr A."/>
            <person name="Tsui S.K.W."/>
        </authorList>
    </citation>
    <scope>NUCLEOTIDE SEQUENCE [LARGE SCALE GENOMIC DNA]</scope>
    <source>
        <strain evidence="2">PWHHKU_190912</strain>
    </source>
</reference>
<organism evidence="2 3">
    <name type="scientific">Periplaneta americana</name>
    <name type="common">American cockroach</name>
    <name type="synonym">Blatta americana</name>
    <dbReference type="NCBI Taxonomy" id="6978"/>
    <lineage>
        <taxon>Eukaryota</taxon>
        <taxon>Metazoa</taxon>
        <taxon>Ecdysozoa</taxon>
        <taxon>Arthropoda</taxon>
        <taxon>Hexapoda</taxon>
        <taxon>Insecta</taxon>
        <taxon>Pterygota</taxon>
        <taxon>Neoptera</taxon>
        <taxon>Polyneoptera</taxon>
        <taxon>Dictyoptera</taxon>
        <taxon>Blattodea</taxon>
        <taxon>Blattoidea</taxon>
        <taxon>Blattidae</taxon>
        <taxon>Blattinae</taxon>
        <taxon>Periplaneta</taxon>
    </lineage>
</organism>
<keyword evidence="1" id="KW-0472">Membrane</keyword>
<protein>
    <submittedName>
        <fullName evidence="2">Uncharacterized protein</fullName>
    </submittedName>
</protein>
<keyword evidence="1" id="KW-1133">Transmembrane helix</keyword>
<dbReference type="EMBL" id="JAJSOF020000019">
    <property type="protein sequence ID" value="KAJ4437766.1"/>
    <property type="molecule type" value="Genomic_DNA"/>
</dbReference>
<gene>
    <name evidence="2" type="ORF">ANN_13704</name>
</gene>
<name>A0ABQ8SVH1_PERAM</name>
<sequence length="237" mass="26918">MNTAENRNTQYRRVKPHVHNSTGGSVMCITGAVLLFGCAAVIVVDDFSTEKRVAFVRVRRCPHLFIFLEDTVLPLVRISPRSTCLHTHVKTDSNATIAFRPRIQDVSVVVLQTFRDDGEGYMYQFEIRNLGPEMTESKVISKNRCVDMELQFGTTCPSSLNFWNSRGKMIWADVSYLARYNLTDRLDNATCTHTLLSTDMHISTDHVRYTLRYLIGYVLYTFSRAINVAQSADSLGC</sequence>